<proteinExistence type="predicted"/>
<reference evidence="1" key="1">
    <citation type="submission" date="2019-02" db="EMBL/GenBank/DDBJ databases">
        <authorList>
            <person name="Gruber-Vodicka R. H."/>
            <person name="Seah K. B. B."/>
        </authorList>
    </citation>
    <scope>NUCLEOTIDE SEQUENCE</scope>
    <source>
        <strain evidence="1">BECK_BZ126</strain>
    </source>
</reference>
<evidence type="ECO:0000313" key="1">
    <source>
        <dbReference type="EMBL" id="VFK60129.1"/>
    </source>
</evidence>
<dbReference type="AlphaFoldDB" id="A0A451A277"/>
<gene>
    <name evidence="1" type="ORF">BECKTC1821F_GA0114240_104117</name>
</gene>
<name>A0A451A277_9GAMM</name>
<accession>A0A451A277</accession>
<organism evidence="1">
    <name type="scientific">Candidatus Kentrum sp. TC</name>
    <dbReference type="NCBI Taxonomy" id="2126339"/>
    <lineage>
        <taxon>Bacteria</taxon>
        <taxon>Pseudomonadati</taxon>
        <taxon>Pseudomonadota</taxon>
        <taxon>Gammaproteobacteria</taxon>
        <taxon>Candidatus Kentrum</taxon>
    </lineage>
</organism>
<sequence>MRISPFSPRYNPSPRSIRQYFECIGKYIWSAPRCKEKVQRRDIGSSANIYPALTEEATSSLWPQWKSACSDLIETEALEIASFFLRFLGNTGSTFYTIIQLYPRDYMTGNSNGNLRLTEIYFIL</sequence>
<protein>
    <submittedName>
        <fullName evidence="1">Uncharacterized protein</fullName>
    </submittedName>
</protein>
<dbReference type="EMBL" id="CAADFW010000041">
    <property type="protein sequence ID" value="VFK60129.1"/>
    <property type="molecule type" value="Genomic_DNA"/>
</dbReference>